<organism evidence="1 2">
    <name type="scientific">Aromatoleum diolicum</name>
    <dbReference type="NCBI Taxonomy" id="75796"/>
    <lineage>
        <taxon>Bacteria</taxon>
        <taxon>Pseudomonadati</taxon>
        <taxon>Pseudomonadota</taxon>
        <taxon>Betaproteobacteria</taxon>
        <taxon>Rhodocyclales</taxon>
        <taxon>Rhodocyclaceae</taxon>
        <taxon>Aromatoleum</taxon>
    </lineage>
</organism>
<dbReference type="Proteomes" id="UP000648984">
    <property type="component" value="Unassembled WGS sequence"/>
</dbReference>
<reference evidence="1 2" key="1">
    <citation type="submission" date="2019-12" db="EMBL/GenBank/DDBJ databases">
        <title>Comparative genomics gives insights into the taxonomy of the Azoarcus-Aromatoleum group and reveals separate origins of nif in the plant-associated Azoarcus and non-plant-associated Aromatoleum sub-groups.</title>
        <authorList>
            <person name="Lafos M."/>
            <person name="Maluk M."/>
            <person name="Batista M."/>
            <person name="Junghare M."/>
            <person name="Carmona M."/>
            <person name="Faoro H."/>
            <person name="Cruz L.M."/>
            <person name="Battistoni F."/>
            <person name="De Souza E."/>
            <person name="Pedrosa F."/>
            <person name="Chen W.-M."/>
            <person name="Poole P.S."/>
            <person name="Dixon R.A."/>
            <person name="James E.K."/>
        </authorList>
    </citation>
    <scope>NUCLEOTIDE SEQUENCE [LARGE SCALE GENOMIC DNA]</scope>
    <source>
        <strain evidence="1 2">22Lin</strain>
    </source>
</reference>
<dbReference type="Pfam" id="PF16290">
    <property type="entry name" value="DUF4936"/>
    <property type="match status" value="1"/>
</dbReference>
<sequence>MTNDTAVPVAYYIYYRVRADAEREDAHATVRTMQAALAARTGVQGRLLERCGDDVTWMEIYESVADSAAFEAALRVETEAHQVTDLVEPGSGRHLERFVECA</sequence>
<evidence type="ECO:0000313" key="2">
    <source>
        <dbReference type="Proteomes" id="UP000648984"/>
    </source>
</evidence>
<name>A0ABX1Q965_9RHOO</name>
<accession>A0ABX1Q965</accession>
<comment type="caution">
    <text evidence="1">The sequence shown here is derived from an EMBL/GenBank/DDBJ whole genome shotgun (WGS) entry which is preliminary data.</text>
</comment>
<dbReference type="EMBL" id="WTVQ01000005">
    <property type="protein sequence ID" value="NMG74075.1"/>
    <property type="molecule type" value="Genomic_DNA"/>
</dbReference>
<keyword evidence="2" id="KW-1185">Reference proteome</keyword>
<gene>
    <name evidence="1" type="ORF">GPA25_04825</name>
</gene>
<evidence type="ECO:0000313" key="1">
    <source>
        <dbReference type="EMBL" id="NMG74075.1"/>
    </source>
</evidence>
<dbReference type="InterPro" id="IPR032556">
    <property type="entry name" value="DUF4936"/>
</dbReference>
<dbReference type="RefSeq" id="WP_169259225.1">
    <property type="nucleotide sequence ID" value="NZ_WTVQ01000005.1"/>
</dbReference>
<proteinExistence type="predicted"/>
<protein>
    <submittedName>
        <fullName evidence="1">DUF4936 family protein</fullName>
    </submittedName>
</protein>